<evidence type="ECO:0000256" key="1">
    <source>
        <dbReference type="ARBA" id="ARBA00010617"/>
    </source>
</evidence>
<keyword evidence="8" id="KW-1133">Transmembrane helix</keyword>
<keyword evidence="10" id="KW-1185">Reference proteome</keyword>
<dbReference type="GO" id="GO:0020037">
    <property type="term" value="F:heme binding"/>
    <property type="evidence" value="ECO:0007669"/>
    <property type="project" value="InterPro"/>
</dbReference>
<dbReference type="Gene3D" id="1.10.630.10">
    <property type="entry name" value="Cytochrome P450"/>
    <property type="match status" value="2"/>
</dbReference>
<dbReference type="PANTHER" id="PTHR47947:SF49">
    <property type="entry name" value="CYTOCHROME P450 FAMILY PROTEIN"/>
    <property type="match status" value="1"/>
</dbReference>
<dbReference type="GO" id="GO:0005506">
    <property type="term" value="F:iron ion binding"/>
    <property type="evidence" value="ECO:0007669"/>
    <property type="project" value="InterPro"/>
</dbReference>
<evidence type="ECO:0000256" key="2">
    <source>
        <dbReference type="ARBA" id="ARBA00022617"/>
    </source>
</evidence>
<dbReference type="PANTHER" id="PTHR47947">
    <property type="entry name" value="CYTOCHROME P450 82C3-RELATED"/>
    <property type="match status" value="1"/>
</dbReference>
<sequence>MDPLDLSTFGYAVVLCITLLFLYTKLKKPSSGSGGKAPPVAAGAWPIIGHLPLLAGPKAPHEALGDLEEKYGPAYMIRIGVHPALVVNSSEVAKEIFTVNDMYVSSRSEFAAAEHLGYNYAMFGFSPYGQYWREMRKITMLEVLSNHRIDQLKKVFVSEIEGSMKLLYKTWAEKKDGSGKVLVEMKKHFSDLTLNVIMRTVAGKRYSVVAEEDQKEVLRYRKALRDFFHLTGMFVLGDAVPFLRWLDIGGYEKRMKITAKELDEISGGWLDDHRKGGRWDENKKEKDFMDVMNSVLKGASLAGYDADTINKATSLNMILAGSDTTTVTLIWGLSLMLNKPHILKKAQEELDTHIGKDRFVNETDIGKLVYVQAIVKETLRLYPPAPLSAPRELSETCSIGGYDIPKGTRLIINLHKIQRDPKKWPEPSDFKPERFLTTHKDVDVRGQHFELMPFGSGRRSCPGTSFALHMLFLTMSNFLHAFNFSTPSDGLIDLTGTAGLTNIKSTPLEALVSPRLAPELRSLYFLNTAVMDLLDFSTFGYAVVLGITLLFLYTKLKKSSSGSGGKAAPVAAGAWPIIGHLPLLGGPKTPHETLGDLGVKYGPAYMIRIGVHPALVVNSSEVAKEIFTVNDMYVSSRSEFAAAEHLGYNYAMFGFSPYGQYWREMRKITMLEVLSNHRIDQLKKVFVSEIEGSMKLLYKTWAAKKDGSGKVLVEMKKHFSDLTLNVIMRTVAGKRYSVVAEEDQKEVLRYRKALRDFFHLTGMFVLGDAVPFLRWLDIGGYEKWMKKTAKELDEISGGWLDDHRKGGRWDENKKEKDFMDVMNSVLKGASLAGYDADTINKATSLNMILAGSDTTTVTLIWGLSLMLNKPHILKKAQEELDTYIGRDRFVNETDIGKLVYIQAIVKETLRMYPPAPLSAPRELSESCSIGGYDIPKGTRLIINLHKIQRDPKKWPEPSEFKPERFLTTHKDVDVRGQHFELMPFGSGRRSCPGTSFALHMLYLTMSNFLHAFDFSTPSNGLIDLTGTVGLTNIKSTPLEALVSPRLAPELYN</sequence>
<name>A0A8J5YW25_9ROSI</name>
<reference evidence="9 10" key="1">
    <citation type="journal article" date="2021" name="bioRxiv">
        <title>The Gossypium anomalum genome as a resource for cotton improvement and evolutionary analysis of hybrid incompatibility.</title>
        <authorList>
            <person name="Grover C.E."/>
            <person name="Yuan D."/>
            <person name="Arick M.A."/>
            <person name="Miller E.R."/>
            <person name="Hu G."/>
            <person name="Peterson D.G."/>
            <person name="Wendel J.F."/>
            <person name="Udall J.A."/>
        </authorList>
    </citation>
    <scope>NUCLEOTIDE SEQUENCE [LARGE SCALE GENOMIC DNA]</scope>
    <source>
        <strain evidence="9">JFW-Udall</strain>
        <tissue evidence="9">Leaf</tissue>
    </source>
</reference>
<feature type="transmembrane region" description="Helical" evidence="8">
    <location>
        <begin position="6"/>
        <end position="23"/>
    </location>
</feature>
<evidence type="ECO:0000256" key="4">
    <source>
        <dbReference type="ARBA" id="ARBA00023002"/>
    </source>
</evidence>
<organism evidence="9 10">
    <name type="scientific">Gossypium anomalum</name>
    <dbReference type="NCBI Taxonomy" id="47600"/>
    <lineage>
        <taxon>Eukaryota</taxon>
        <taxon>Viridiplantae</taxon>
        <taxon>Streptophyta</taxon>
        <taxon>Embryophyta</taxon>
        <taxon>Tracheophyta</taxon>
        <taxon>Spermatophyta</taxon>
        <taxon>Magnoliopsida</taxon>
        <taxon>eudicotyledons</taxon>
        <taxon>Gunneridae</taxon>
        <taxon>Pentapetalae</taxon>
        <taxon>rosids</taxon>
        <taxon>malvids</taxon>
        <taxon>Malvales</taxon>
        <taxon>Malvaceae</taxon>
        <taxon>Malvoideae</taxon>
        <taxon>Gossypium</taxon>
    </lineage>
</organism>
<dbReference type="InterPro" id="IPR001128">
    <property type="entry name" value="Cyt_P450"/>
</dbReference>
<evidence type="ECO:0008006" key="11">
    <source>
        <dbReference type="Google" id="ProtNLM"/>
    </source>
</evidence>
<keyword evidence="6" id="KW-0503">Monooxygenase</keyword>
<proteinExistence type="inferred from homology"/>
<dbReference type="CDD" id="cd20654">
    <property type="entry name" value="CYP82"/>
    <property type="match status" value="2"/>
</dbReference>
<evidence type="ECO:0000313" key="9">
    <source>
        <dbReference type="EMBL" id="KAG8494189.1"/>
    </source>
</evidence>
<evidence type="ECO:0000256" key="8">
    <source>
        <dbReference type="SAM" id="Phobius"/>
    </source>
</evidence>
<dbReference type="InterPro" id="IPR050651">
    <property type="entry name" value="Plant_Cytochrome_P450_Monoox"/>
</dbReference>
<evidence type="ECO:0000256" key="5">
    <source>
        <dbReference type="ARBA" id="ARBA00023004"/>
    </source>
</evidence>
<keyword evidence="8" id="KW-0472">Membrane</keyword>
<evidence type="ECO:0000313" key="10">
    <source>
        <dbReference type="Proteomes" id="UP000701853"/>
    </source>
</evidence>
<dbReference type="PRINTS" id="PR00385">
    <property type="entry name" value="P450"/>
</dbReference>
<dbReference type="GO" id="GO:0016709">
    <property type="term" value="F:oxidoreductase activity, acting on paired donors, with incorporation or reduction of molecular oxygen, NAD(P)H as one donor, and incorporation of one atom of oxygen"/>
    <property type="evidence" value="ECO:0007669"/>
    <property type="project" value="UniProtKB-ARBA"/>
</dbReference>
<dbReference type="PRINTS" id="PR00463">
    <property type="entry name" value="EP450I"/>
</dbReference>
<dbReference type="AlphaFoldDB" id="A0A8J5YW25"/>
<dbReference type="SUPFAM" id="SSF48264">
    <property type="entry name" value="Cytochrome P450"/>
    <property type="match status" value="2"/>
</dbReference>
<comment type="cofactor">
    <cofactor evidence="7">
        <name>heme</name>
        <dbReference type="ChEBI" id="CHEBI:30413"/>
    </cofactor>
</comment>
<keyword evidence="2 7" id="KW-0349">Heme</keyword>
<dbReference type="Pfam" id="PF00067">
    <property type="entry name" value="p450"/>
    <property type="match status" value="2"/>
</dbReference>
<gene>
    <name evidence="9" type="ORF">CXB51_011437</name>
</gene>
<keyword evidence="8" id="KW-0812">Transmembrane</keyword>
<dbReference type="InterPro" id="IPR036396">
    <property type="entry name" value="Cyt_P450_sf"/>
</dbReference>
<dbReference type="EMBL" id="JAHUZN010000005">
    <property type="protein sequence ID" value="KAG8494189.1"/>
    <property type="molecule type" value="Genomic_DNA"/>
</dbReference>
<evidence type="ECO:0000256" key="6">
    <source>
        <dbReference type="ARBA" id="ARBA00023033"/>
    </source>
</evidence>
<keyword evidence="4" id="KW-0560">Oxidoreductase</keyword>
<dbReference type="FunFam" id="1.10.630.10:FF:000026">
    <property type="entry name" value="Cytochrome P450 82C4"/>
    <property type="match status" value="2"/>
</dbReference>
<accession>A0A8J5YW25</accession>
<comment type="caution">
    <text evidence="9">The sequence shown here is derived from an EMBL/GenBank/DDBJ whole genome shotgun (WGS) entry which is preliminary data.</text>
</comment>
<protein>
    <recommendedName>
        <fullName evidence="11">Cytochrome P450</fullName>
    </recommendedName>
</protein>
<dbReference type="PROSITE" id="PS00086">
    <property type="entry name" value="CYTOCHROME_P450"/>
    <property type="match status" value="2"/>
</dbReference>
<dbReference type="InterPro" id="IPR017972">
    <property type="entry name" value="Cyt_P450_CS"/>
</dbReference>
<comment type="similarity">
    <text evidence="1">Belongs to the cytochrome P450 family.</text>
</comment>
<feature type="binding site" description="axial binding residue" evidence="7">
    <location>
        <position position="991"/>
    </location>
    <ligand>
        <name>heme</name>
        <dbReference type="ChEBI" id="CHEBI:30413"/>
    </ligand>
    <ligandPart>
        <name>Fe</name>
        <dbReference type="ChEBI" id="CHEBI:18248"/>
    </ligandPart>
</feature>
<dbReference type="InterPro" id="IPR002401">
    <property type="entry name" value="Cyt_P450_E_grp-I"/>
</dbReference>
<keyword evidence="5 7" id="KW-0408">Iron</keyword>
<dbReference type="Proteomes" id="UP000701853">
    <property type="component" value="Chromosome 5"/>
</dbReference>
<dbReference type="OrthoDB" id="2789670at2759"/>
<evidence type="ECO:0000256" key="3">
    <source>
        <dbReference type="ARBA" id="ARBA00022723"/>
    </source>
</evidence>
<keyword evidence="3 7" id="KW-0479">Metal-binding</keyword>
<evidence type="ECO:0000256" key="7">
    <source>
        <dbReference type="PIRSR" id="PIRSR602401-1"/>
    </source>
</evidence>